<proteinExistence type="predicted"/>
<gene>
    <name evidence="1" type="ORF">DI598_06400</name>
</gene>
<organism evidence="1 2">
    <name type="scientific">Pseudopedobacter saltans</name>
    <dbReference type="NCBI Taxonomy" id="151895"/>
    <lineage>
        <taxon>Bacteria</taxon>
        <taxon>Pseudomonadati</taxon>
        <taxon>Bacteroidota</taxon>
        <taxon>Sphingobacteriia</taxon>
        <taxon>Sphingobacteriales</taxon>
        <taxon>Sphingobacteriaceae</taxon>
        <taxon>Pseudopedobacter</taxon>
    </lineage>
</organism>
<evidence type="ECO:0000313" key="2">
    <source>
        <dbReference type="Proteomes" id="UP000249645"/>
    </source>
</evidence>
<dbReference type="Proteomes" id="UP000249645">
    <property type="component" value="Unassembled WGS sequence"/>
</dbReference>
<comment type="caution">
    <text evidence="1">The sequence shown here is derived from an EMBL/GenBank/DDBJ whole genome shotgun (WGS) entry which is preliminary data.</text>
</comment>
<dbReference type="Pfam" id="PF19514">
    <property type="entry name" value="MobC_2"/>
    <property type="match status" value="1"/>
</dbReference>
<evidence type="ECO:0000313" key="1">
    <source>
        <dbReference type="EMBL" id="PZP50088.1"/>
    </source>
</evidence>
<dbReference type="InterPro" id="IPR045788">
    <property type="entry name" value="MobC_2"/>
</dbReference>
<evidence type="ECO:0008006" key="3">
    <source>
        <dbReference type="Google" id="ProtNLM"/>
    </source>
</evidence>
<dbReference type="AlphaFoldDB" id="A0A2W5F3X4"/>
<dbReference type="EMBL" id="QFOI01000082">
    <property type="protein sequence ID" value="PZP50088.1"/>
    <property type="molecule type" value="Genomic_DNA"/>
</dbReference>
<protein>
    <recommendedName>
        <fullName evidence="3">Mobilization protein</fullName>
    </recommendedName>
</protein>
<sequence>MNTVNPNKTHRITLRFSEQEFEKLQLDWKKSSDLHLSSYVRKVLLGKPIKVFMHDRSRDLFMEEAGLLRRELSALGNNFNQVVRNINAIPAAQLNAFWLNTATSMQKELTNKANNIQQLLEKMWNAW</sequence>
<reference evidence="1 2" key="1">
    <citation type="submission" date="2017-11" db="EMBL/GenBank/DDBJ databases">
        <title>Infants hospitalized years apart are colonized by the same room-sourced microbial strains.</title>
        <authorList>
            <person name="Brooks B."/>
            <person name="Olm M.R."/>
            <person name="Firek B.A."/>
            <person name="Baker R."/>
            <person name="Thomas B.C."/>
            <person name="Morowitz M.J."/>
            <person name="Banfield J.F."/>
        </authorList>
    </citation>
    <scope>NUCLEOTIDE SEQUENCE [LARGE SCALE GENOMIC DNA]</scope>
    <source>
        <strain evidence="1">S2_009_000_R2_76</strain>
    </source>
</reference>
<name>A0A2W5F3X4_9SPHI</name>
<accession>A0A2W5F3X4</accession>